<feature type="compositionally biased region" description="Basic and acidic residues" evidence="1">
    <location>
        <begin position="142"/>
        <end position="154"/>
    </location>
</feature>
<dbReference type="Proteomes" id="UP000078541">
    <property type="component" value="Unassembled WGS sequence"/>
</dbReference>
<accession>A0A195FJ44</accession>
<dbReference type="AlphaFoldDB" id="A0A195FJ44"/>
<sequence length="294" mass="33193">DATRRDAAHRVDSVGTERRAGIVYCASSINPPPSPISSRTHPASPGLIQSANMSQGEKLCYEANVVRPRGVERLSVKSRHRAVSAKRDRVCFTNRGRVLAKNKRLNKRRGTTVREGDAIRATRRSRKHTGRVAQESRRRKKERDVEKEGRQVRQHERRRKTTDCKRTKKNGRGRKRGGRGGGLVRAVYKERVQTRQLRTRPKTAIKSRDKQTTNPFCRPPEEAPATIVLTIVGTPSRDFSAGTEDEESSHLLPSSLPAIAAPPLCPFFIPRARLSQPTRSRVRERFLCRDSPCL</sequence>
<evidence type="ECO:0000256" key="1">
    <source>
        <dbReference type="SAM" id="MobiDB-lite"/>
    </source>
</evidence>
<feature type="compositionally biased region" description="Basic residues" evidence="1">
    <location>
        <begin position="155"/>
        <end position="178"/>
    </location>
</feature>
<evidence type="ECO:0000313" key="2">
    <source>
        <dbReference type="EMBL" id="KYN40287.1"/>
    </source>
</evidence>
<dbReference type="EMBL" id="KQ981523">
    <property type="protein sequence ID" value="KYN40287.1"/>
    <property type="molecule type" value="Genomic_DNA"/>
</dbReference>
<feature type="region of interest" description="Disordered" evidence="1">
    <location>
        <begin position="104"/>
        <end position="182"/>
    </location>
</feature>
<evidence type="ECO:0000313" key="3">
    <source>
        <dbReference type="Proteomes" id="UP000078541"/>
    </source>
</evidence>
<protein>
    <submittedName>
        <fullName evidence="2">Uncharacterized protein</fullName>
    </submittedName>
</protein>
<reference evidence="2 3" key="1">
    <citation type="submission" date="2016-03" db="EMBL/GenBank/DDBJ databases">
        <title>Trachymyrmex septentrionalis WGS genome.</title>
        <authorList>
            <person name="Nygaard S."/>
            <person name="Hu H."/>
            <person name="Boomsma J."/>
            <person name="Zhang G."/>
        </authorList>
    </citation>
    <scope>NUCLEOTIDE SEQUENCE [LARGE SCALE GENOMIC DNA]</scope>
    <source>
        <strain evidence="2">Tsep2-gDNA-1</strain>
        <tissue evidence="2">Whole body</tissue>
    </source>
</reference>
<keyword evidence="3" id="KW-1185">Reference proteome</keyword>
<organism evidence="2 3">
    <name type="scientific">Trachymyrmex septentrionalis</name>
    <dbReference type="NCBI Taxonomy" id="34720"/>
    <lineage>
        <taxon>Eukaryota</taxon>
        <taxon>Metazoa</taxon>
        <taxon>Ecdysozoa</taxon>
        <taxon>Arthropoda</taxon>
        <taxon>Hexapoda</taxon>
        <taxon>Insecta</taxon>
        <taxon>Pterygota</taxon>
        <taxon>Neoptera</taxon>
        <taxon>Endopterygota</taxon>
        <taxon>Hymenoptera</taxon>
        <taxon>Apocrita</taxon>
        <taxon>Aculeata</taxon>
        <taxon>Formicoidea</taxon>
        <taxon>Formicidae</taxon>
        <taxon>Myrmicinae</taxon>
        <taxon>Trachymyrmex</taxon>
    </lineage>
</organism>
<feature type="non-terminal residue" evidence="2">
    <location>
        <position position="1"/>
    </location>
</feature>
<feature type="region of interest" description="Disordered" evidence="1">
    <location>
        <begin position="195"/>
        <end position="221"/>
    </location>
</feature>
<proteinExistence type="predicted"/>
<gene>
    <name evidence="2" type="ORF">ALC56_05232</name>
</gene>
<feature type="compositionally biased region" description="Basic residues" evidence="1">
    <location>
        <begin position="121"/>
        <end position="130"/>
    </location>
</feature>
<name>A0A195FJ44_9HYME</name>